<dbReference type="HAMAP" id="MF_00206">
    <property type="entry name" value="Lipoyl_synth"/>
    <property type="match status" value="1"/>
</dbReference>
<dbReference type="GO" id="GO:0046872">
    <property type="term" value="F:metal ion binding"/>
    <property type="evidence" value="ECO:0007669"/>
    <property type="project" value="UniProtKB-KW"/>
</dbReference>
<reference evidence="11 12" key="1">
    <citation type="submission" date="2018-03" db="EMBL/GenBank/DDBJ databases">
        <title>Genomic Encyclopedia of Type Strains, Phase III (KMG-III): the genomes of soil and plant-associated and newly described type strains.</title>
        <authorList>
            <person name="Whitman W."/>
        </authorList>
    </citation>
    <scope>NUCLEOTIDE SEQUENCE [LARGE SCALE GENOMIC DNA]</scope>
    <source>
        <strain evidence="11 12">CGMCC 1.12700</strain>
    </source>
</reference>
<feature type="domain" description="Radical SAM core" evidence="10">
    <location>
        <begin position="75"/>
        <end position="289"/>
    </location>
</feature>
<comment type="cofactor">
    <cofactor evidence="9">
        <name>[4Fe-4S] cluster</name>
        <dbReference type="ChEBI" id="CHEBI:49883"/>
    </cofactor>
    <text evidence="9">Binds 2 [4Fe-4S] clusters per subunit. One cluster is coordinated with 3 cysteines and an exchangeable S-adenosyl-L-methionine.</text>
</comment>
<evidence type="ECO:0000256" key="6">
    <source>
        <dbReference type="ARBA" id="ARBA00023004"/>
    </source>
</evidence>
<feature type="binding site" evidence="9">
    <location>
        <position position="93"/>
    </location>
    <ligand>
        <name>[4Fe-4S] cluster</name>
        <dbReference type="ChEBI" id="CHEBI:49883"/>
        <label>2</label>
        <note>4Fe-4S-S-AdoMet</note>
    </ligand>
</feature>
<feature type="binding site" evidence="9">
    <location>
        <position position="74"/>
    </location>
    <ligand>
        <name>[4Fe-4S] cluster</name>
        <dbReference type="ChEBI" id="CHEBI:49883"/>
        <label>1</label>
    </ligand>
</feature>
<dbReference type="Pfam" id="PF04055">
    <property type="entry name" value="Radical_SAM"/>
    <property type="match status" value="1"/>
</dbReference>
<evidence type="ECO:0000256" key="9">
    <source>
        <dbReference type="HAMAP-Rule" id="MF_00206"/>
    </source>
</evidence>
<dbReference type="PIRSF" id="PIRSF005963">
    <property type="entry name" value="Lipoyl_synth"/>
    <property type="match status" value="1"/>
</dbReference>
<feature type="binding site" evidence="9">
    <location>
        <position position="63"/>
    </location>
    <ligand>
        <name>[4Fe-4S] cluster</name>
        <dbReference type="ChEBI" id="CHEBI:49883"/>
        <label>1</label>
    </ligand>
</feature>
<evidence type="ECO:0000256" key="8">
    <source>
        <dbReference type="ARBA" id="ARBA00047326"/>
    </source>
</evidence>
<dbReference type="GO" id="GO:0005737">
    <property type="term" value="C:cytoplasm"/>
    <property type="evidence" value="ECO:0007669"/>
    <property type="project" value="UniProtKB-SubCell"/>
</dbReference>
<keyword evidence="6 9" id="KW-0408">Iron</keyword>
<dbReference type="NCBIfam" id="NF009544">
    <property type="entry name" value="PRK12928.1"/>
    <property type="match status" value="1"/>
</dbReference>
<organism evidence="11 12">
    <name type="scientific">Taibaiella chishuiensis</name>
    <dbReference type="NCBI Taxonomy" id="1434707"/>
    <lineage>
        <taxon>Bacteria</taxon>
        <taxon>Pseudomonadati</taxon>
        <taxon>Bacteroidota</taxon>
        <taxon>Chitinophagia</taxon>
        <taxon>Chitinophagales</taxon>
        <taxon>Chitinophagaceae</taxon>
        <taxon>Taibaiella</taxon>
    </lineage>
</organism>
<keyword evidence="5 9" id="KW-0479">Metal-binding</keyword>
<evidence type="ECO:0000256" key="1">
    <source>
        <dbReference type="ARBA" id="ARBA00022485"/>
    </source>
</evidence>
<dbReference type="PANTHER" id="PTHR10949">
    <property type="entry name" value="LIPOYL SYNTHASE"/>
    <property type="match status" value="1"/>
</dbReference>
<keyword evidence="7 9" id="KW-0411">Iron-sulfur</keyword>
<dbReference type="InterPro" id="IPR006638">
    <property type="entry name" value="Elp3/MiaA/NifB-like_rSAM"/>
</dbReference>
<feature type="binding site" evidence="9">
    <location>
        <position position="68"/>
    </location>
    <ligand>
        <name>[4Fe-4S] cluster</name>
        <dbReference type="ChEBI" id="CHEBI:49883"/>
        <label>1</label>
    </ligand>
</feature>
<dbReference type="SFLD" id="SFLDF00271">
    <property type="entry name" value="lipoyl_synthase"/>
    <property type="match status" value="1"/>
</dbReference>
<dbReference type="GO" id="GO:0009249">
    <property type="term" value="P:protein lipoylation"/>
    <property type="evidence" value="ECO:0007669"/>
    <property type="project" value="UniProtKB-UniRule"/>
</dbReference>
<evidence type="ECO:0000256" key="4">
    <source>
        <dbReference type="ARBA" id="ARBA00022691"/>
    </source>
</evidence>
<evidence type="ECO:0000313" key="12">
    <source>
        <dbReference type="Proteomes" id="UP000240572"/>
    </source>
</evidence>
<evidence type="ECO:0000313" key="11">
    <source>
        <dbReference type="EMBL" id="PSK90350.1"/>
    </source>
</evidence>
<keyword evidence="2 9" id="KW-0963">Cytoplasm</keyword>
<dbReference type="GO" id="GO:0016992">
    <property type="term" value="F:lipoate synthase activity"/>
    <property type="evidence" value="ECO:0007669"/>
    <property type="project" value="UniProtKB-UniRule"/>
</dbReference>
<evidence type="ECO:0000256" key="2">
    <source>
        <dbReference type="ARBA" id="ARBA00022490"/>
    </source>
</evidence>
<feature type="binding site" evidence="9">
    <location>
        <position position="96"/>
    </location>
    <ligand>
        <name>[4Fe-4S] cluster</name>
        <dbReference type="ChEBI" id="CHEBI:49883"/>
        <label>2</label>
        <note>4Fe-4S-S-AdoMet</note>
    </ligand>
</feature>
<sequence>MIDFSYMIELPVISAAQVNQAASKTEPATPPKKPNWLRVKLPTGEGYRHVRSLVDNHKLHTICESGNCPNMGECWGAGTATFMILGNICTRSCGFCAVATGRPEPVDFDEPQRVAEAIHLMKVKHAVITSVDRDELKDGGSIIWANTIRAVKALNPDTTLETLIPDFRGQWDNLQRIIEVAPEVVSHNLETVERLTRKVRIQAKYHRSLEVIRRLKEGGVRTKSGIMLGLGEEKEEVLQALRDLADNGCDVVTLGQYLQPTSRHLPVVRFVHPDEFAFYREEGYKMGLDYVESGPLVRSSYHSEKHVIPGYGVNKWKEEKMQTAG</sequence>
<protein>
    <recommendedName>
        <fullName evidence="9">Lipoyl synthase</fullName>
        <ecNumber evidence="9">2.8.1.8</ecNumber>
    </recommendedName>
    <alternativeName>
        <fullName evidence="9">Lip-syn</fullName>
        <shortName evidence="9">LS</shortName>
    </alternativeName>
    <alternativeName>
        <fullName evidence="9">Lipoate synthase</fullName>
    </alternativeName>
    <alternativeName>
        <fullName evidence="9">Lipoic acid synthase</fullName>
    </alternativeName>
    <alternativeName>
        <fullName evidence="9">Sulfur insertion protein LipA</fullName>
    </alternativeName>
</protein>
<dbReference type="CDD" id="cd01335">
    <property type="entry name" value="Radical_SAM"/>
    <property type="match status" value="1"/>
</dbReference>
<evidence type="ECO:0000259" key="10">
    <source>
        <dbReference type="PROSITE" id="PS51918"/>
    </source>
</evidence>
<evidence type="ECO:0000256" key="3">
    <source>
        <dbReference type="ARBA" id="ARBA00022679"/>
    </source>
</evidence>
<dbReference type="NCBIfam" id="NF004019">
    <property type="entry name" value="PRK05481.1"/>
    <property type="match status" value="1"/>
</dbReference>
<comment type="catalytic activity">
    <reaction evidence="8 9">
        <text>[[Fe-S] cluster scaffold protein carrying a second [4Fe-4S](2+) cluster] + N(6)-octanoyl-L-lysyl-[protein] + 2 oxidized [2Fe-2S]-[ferredoxin] + 2 S-adenosyl-L-methionine + 4 H(+) = [[Fe-S] cluster scaffold protein] + N(6)-[(R)-dihydrolipoyl]-L-lysyl-[protein] + 4 Fe(3+) + 2 hydrogen sulfide + 2 5'-deoxyadenosine + 2 L-methionine + 2 reduced [2Fe-2S]-[ferredoxin]</text>
        <dbReference type="Rhea" id="RHEA:16585"/>
        <dbReference type="Rhea" id="RHEA-COMP:9928"/>
        <dbReference type="Rhea" id="RHEA-COMP:10000"/>
        <dbReference type="Rhea" id="RHEA-COMP:10001"/>
        <dbReference type="Rhea" id="RHEA-COMP:10475"/>
        <dbReference type="Rhea" id="RHEA-COMP:14568"/>
        <dbReference type="Rhea" id="RHEA-COMP:14569"/>
        <dbReference type="ChEBI" id="CHEBI:15378"/>
        <dbReference type="ChEBI" id="CHEBI:17319"/>
        <dbReference type="ChEBI" id="CHEBI:29034"/>
        <dbReference type="ChEBI" id="CHEBI:29919"/>
        <dbReference type="ChEBI" id="CHEBI:33722"/>
        <dbReference type="ChEBI" id="CHEBI:33737"/>
        <dbReference type="ChEBI" id="CHEBI:33738"/>
        <dbReference type="ChEBI" id="CHEBI:57844"/>
        <dbReference type="ChEBI" id="CHEBI:59789"/>
        <dbReference type="ChEBI" id="CHEBI:78809"/>
        <dbReference type="ChEBI" id="CHEBI:83100"/>
        <dbReference type="EC" id="2.8.1.8"/>
    </reaction>
</comment>
<dbReference type="InterPro" id="IPR007197">
    <property type="entry name" value="rSAM"/>
</dbReference>
<dbReference type="InterPro" id="IPR013785">
    <property type="entry name" value="Aldolase_TIM"/>
</dbReference>
<dbReference type="Gene3D" id="3.20.20.70">
    <property type="entry name" value="Aldolase class I"/>
    <property type="match status" value="1"/>
</dbReference>
<dbReference type="SUPFAM" id="SSF102114">
    <property type="entry name" value="Radical SAM enzymes"/>
    <property type="match status" value="1"/>
</dbReference>
<keyword evidence="4 9" id="KW-0949">S-adenosyl-L-methionine</keyword>
<feature type="binding site" evidence="9">
    <location>
        <position position="89"/>
    </location>
    <ligand>
        <name>[4Fe-4S] cluster</name>
        <dbReference type="ChEBI" id="CHEBI:49883"/>
        <label>2</label>
        <note>4Fe-4S-S-AdoMet</note>
    </ligand>
</feature>
<dbReference type="EC" id="2.8.1.8" evidence="9"/>
<comment type="caution">
    <text evidence="11">The sequence shown here is derived from an EMBL/GenBank/DDBJ whole genome shotgun (WGS) entry which is preliminary data.</text>
</comment>
<dbReference type="InterPro" id="IPR058240">
    <property type="entry name" value="rSAM_sf"/>
</dbReference>
<dbReference type="UniPathway" id="UPA00538">
    <property type="reaction ID" value="UER00593"/>
</dbReference>
<evidence type="ECO:0000256" key="7">
    <source>
        <dbReference type="ARBA" id="ARBA00023014"/>
    </source>
</evidence>
<dbReference type="FunFam" id="3.20.20.70:FF:000040">
    <property type="entry name" value="Lipoyl synthase"/>
    <property type="match status" value="1"/>
</dbReference>
<dbReference type="SMART" id="SM00729">
    <property type="entry name" value="Elp3"/>
    <property type="match status" value="1"/>
</dbReference>
<feature type="binding site" evidence="9">
    <location>
        <position position="300"/>
    </location>
    <ligand>
        <name>[4Fe-4S] cluster</name>
        <dbReference type="ChEBI" id="CHEBI:49883"/>
        <label>1</label>
    </ligand>
</feature>
<accession>A0A2P8CZG2</accession>
<dbReference type="InterPro" id="IPR003698">
    <property type="entry name" value="Lipoyl_synth"/>
</dbReference>
<keyword evidence="1 9" id="KW-0004">4Fe-4S</keyword>
<gene>
    <name evidence="9" type="primary">lipA</name>
    <name evidence="11" type="ORF">B0I18_10880</name>
</gene>
<dbReference type="EMBL" id="PYGD01000008">
    <property type="protein sequence ID" value="PSK90350.1"/>
    <property type="molecule type" value="Genomic_DNA"/>
</dbReference>
<dbReference type="PANTHER" id="PTHR10949:SF0">
    <property type="entry name" value="LIPOYL SYNTHASE, MITOCHONDRIAL"/>
    <property type="match status" value="1"/>
</dbReference>
<name>A0A2P8CZG2_9BACT</name>
<evidence type="ECO:0000256" key="5">
    <source>
        <dbReference type="ARBA" id="ARBA00022723"/>
    </source>
</evidence>
<comment type="similarity">
    <text evidence="9">Belongs to the radical SAM superfamily. Lipoyl synthase family.</text>
</comment>
<dbReference type="NCBIfam" id="TIGR00510">
    <property type="entry name" value="lipA"/>
    <property type="match status" value="1"/>
</dbReference>
<proteinExistence type="inferred from homology"/>
<comment type="pathway">
    <text evidence="9">Protein modification; protein lipoylation via endogenous pathway; protein N(6)-(lipoyl)lysine from octanoyl-[acyl-carrier-protein]: step 2/2.</text>
</comment>
<keyword evidence="3 9" id="KW-0808">Transferase</keyword>
<comment type="function">
    <text evidence="9">Catalyzes the radical-mediated insertion of two sulfur atoms into the C-6 and C-8 positions of the octanoyl moiety bound to the lipoyl domains of lipoate-dependent enzymes, thereby converting the octanoylated domains into lipoylated derivatives.</text>
</comment>
<dbReference type="PROSITE" id="PS51918">
    <property type="entry name" value="RADICAL_SAM"/>
    <property type="match status" value="1"/>
</dbReference>
<keyword evidence="12" id="KW-1185">Reference proteome</keyword>
<dbReference type="GO" id="GO:0051539">
    <property type="term" value="F:4 iron, 4 sulfur cluster binding"/>
    <property type="evidence" value="ECO:0007669"/>
    <property type="project" value="UniProtKB-UniRule"/>
</dbReference>
<comment type="subcellular location">
    <subcellularLocation>
        <location evidence="9">Cytoplasm</location>
    </subcellularLocation>
</comment>
<dbReference type="SFLD" id="SFLDS00029">
    <property type="entry name" value="Radical_SAM"/>
    <property type="match status" value="1"/>
</dbReference>
<dbReference type="Proteomes" id="UP000240572">
    <property type="component" value="Unassembled WGS sequence"/>
</dbReference>
<dbReference type="SFLD" id="SFLDG01058">
    <property type="entry name" value="lipoyl_synthase_like"/>
    <property type="match status" value="1"/>
</dbReference>
<dbReference type="AlphaFoldDB" id="A0A2P8CZG2"/>